<dbReference type="SUPFAM" id="SSF52980">
    <property type="entry name" value="Restriction endonuclease-like"/>
    <property type="match status" value="1"/>
</dbReference>
<feature type="domain" description="Putative restriction endonuclease" evidence="1">
    <location>
        <begin position="29"/>
        <end position="75"/>
    </location>
</feature>
<gene>
    <name evidence="2" type="ORF">DSM107010_03700</name>
</gene>
<protein>
    <recommendedName>
        <fullName evidence="1">Putative restriction endonuclease domain-containing protein</fullName>
    </recommendedName>
</protein>
<dbReference type="InterPro" id="IPR011335">
    <property type="entry name" value="Restrct_endonuc-II-like"/>
</dbReference>
<comment type="caution">
    <text evidence="2">The sequence shown here is derived from an EMBL/GenBank/DDBJ whole genome shotgun (WGS) entry which is preliminary data.</text>
</comment>
<keyword evidence="3" id="KW-1185">Reference proteome</keyword>
<dbReference type="Proteomes" id="UP000282574">
    <property type="component" value="Unassembled WGS sequence"/>
</dbReference>
<accession>A0AB37USU0</accession>
<dbReference type="AlphaFoldDB" id="A0AB37USU0"/>
<dbReference type="InterPro" id="IPR012296">
    <property type="entry name" value="Nuclease_put_TT1808"/>
</dbReference>
<dbReference type="EMBL" id="RSCK01000002">
    <property type="protein sequence ID" value="RUT14339.1"/>
    <property type="molecule type" value="Genomic_DNA"/>
</dbReference>
<reference evidence="2 3" key="1">
    <citation type="journal article" date="2019" name="Genome Biol. Evol.">
        <title>Day and night: Metabolic profiles and evolutionary relationships of six axenic non-marine cyanobacteria.</title>
        <authorList>
            <person name="Will S.E."/>
            <person name="Henke P."/>
            <person name="Boedeker C."/>
            <person name="Huang S."/>
            <person name="Brinkmann H."/>
            <person name="Rohde M."/>
            <person name="Jarek M."/>
            <person name="Friedl T."/>
            <person name="Seufert S."/>
            <person name="Schumacher M."/>
            <person name="Overmann J."/>
            <person name="Neumann-Schaal M."/>
            <person name="Petersen J."/>
        </authorList>
    </citation>
    <scope>NUCLEOTIDE SEQUENCE [LARGE SCALE GENOMIC DNA]</scope>
    <source>
        <strain evidence="2 3">SAG 39.79</strain>
    </source>
</reference>
<organism evidence="2 3">
    <name type="scientific">Chroococcidiopsis cubana SAG 39.79</name>
    <dbReference type="NCBI Taxonomy" id="388085"/>
    <lineage>
        <taxon>Bacteria</taxon>
        <taxon>Bacillati</taxon>
        <taxon>Cyanobacteriota</taxon>
        <taxon>Cyanophyceae</taxon>
        <taxon>Chroococcidiopsidales</taxon>
        <taxon>Chroococcidiopsidaceae</taxon>
        <taxon>Chroococcidiopsis</taxon>
    </lineage>
</organism>
<evidence type="ECO:0000259" key="1">
    <source>
        <dbReference type="Pfam" id="PF05685"/>
    </source>
</evidence>
<dbReference type="Gene3D" id="3.90.1570.10">
    <property type="entry name" value="tt1808, chain A"/>
    <property type="match status" value="1"/>
</dbReference>
<dbReference type="InterPro" id="IPR008538">
    <property type="entry name" value="Uma2"/>
</dbReference>
<sequence length="80" mass="9215">MYGRVHQKFLFPFNNIAKPALSQIVISNREYWIVDWRKQQVEVYRREQAVLNLVATLMSGDELNSPLLPGFTCAIASLFA</sequence>
<dbReference type="Pfam" id="PF05685">
    <property type="entry name" value="Uma2"/>
    <property type="match status" value="1"/>
</dbReference>
<evidence type="ECO:0000313" key="2">
    <source>
        <dbReference type="EMBL" id="RUT14339.1"/>
    </source>
</evidence>
<evidence type="ECO:0000313" key="3">
    <source>
        <dbReference type="Proteomes" id="UP000282574"/>
    </source>
</evidence>
<name>A0AB37USU0_9CYAN</name>
<proteinExistence type="predicted"/>